<protein>
    <submittedName>
        <fullName evidence="1">Uncharacterized protein</fullName>
    </submittedName>
</protein>
<comment type="caution">
    <text evidence="1">The sequence shown here is derived from an EMBL/GenBank/DDBJ whole genome shotgun (WGS) entry which is preliminary data.</text>
</comment>
<reference evidence="1 2" key="1">
    <citation type="submission" date="2024-01" db="EMBL/GenBank/DDBJ databases">
        <title>The genomes of 5 underutilized Papilionoideae crops provide insights into root nodulation and disease resistance.</title>
        <authorList>
            <person name="Yuan L."/>
        </authorList>
    </citation>
    <scope>NUCLEOTIDE SEQUENCE [LARGE SCALE GENOMIC DNA]</scope>
    <source>
        <strain evidence="1">LY-2023</strain>
        <tissue evidence="1">Leaf</tissue>
    </source>
</reference>
<evidence type="ECO:0000313" key="2">
    <source>
        <dbReference type="Proteomes" id="UP001359559"/>
    </source>
</evidence>
<sequence>MEGCVQRGHLKGRVARGKDMNVAVIQNARLVIGGEGSSLLGDEGRVFKVNVKAVRCLQKVIENFCVASWVKLSMEKSWLKASNTCYLGKYLNFTCYHRLMLRGGRGLNNGMKECRQVTWAHVESNTMILVDESSLGNPDPAGFIGVLRWRGGS</sequence>
<dbReference type="EMBL" id="JAYKXN010000008">
    <property type="protein sequence ID" value="KAK7265004.1"/>
    <property type="molecule type" value="Genomic_DNA"/>
</dbReference>
<proteinExistence type="predicted"/>
<gene>
    <name evidence="1" type="ORF">RJT34_32620</name>
</gene>
<dbReference type="Proteomes" id="UP001359559">
    <property type="component" value="Unassembled WGS sequence"/>
</dbReference>
<name>A0AAN9EWG0_CLITE</name>
<organism evidence="1 2">
    <name type="scientific">Clitoria ternatea</name>
    <name type="common">Butterfly pea</name>
    <dbReference type="NCBI Taxonomy" id="43366"/>
    <lineage>
        <taxon>Eukaryota</taxon>
        <taxon>Viridiplantae</taxon>
        <taxon>Streptophyta</taxon>
        <taxon>Embryophyta</taxon>
        <taxon>Tracheophyta</taxon>
        <taxon>Spermatophyta</taxon>
        <taxon>Magnoliopsida</taxon>
        <taxon>eudicotyledons</taxon>
        <taxon>Gunneridae</taxon>
        <taxon>Pentapetalae</taxon>
        <taxon>rosids</taxon>
        <taxon>fabids</taxon>
        <taxon>Fabales</taxon>
        <taxon>Fabaceae</taxon>
        <taxon>Papilionoideae</taxon>
        <taxon>50 kb inversion clade</taxon>
        <taxon>NPAAA clade</taxon>
        <taxon>indigoferoid/millettioid clade</taxon>
        <taxon>Phaseoleae</taxon>
        <taxon>Clitoria</taxon>
    </lineage>
</organism>
<evidence type="ECO:0000313" key="1">
    <source>
        <dbReference type="EMBL" id="KAK7265004.1"/>
    </source>
</evidence>
<dbReference type="AlphaFoldDB" id="A0AAN9EWG0"/>
<keyword evidence="2" id="KW-1185">Reference proteome</keyword>
<accession>A0AAN9EWG0</accession>